<reference evidence="6 7" key="1">
    <citation type="journal article" date="2004" name="Nature">
        <title>Genome sequence of the ultrasmall unicellular red alga Cyanidioschyzon merolae 10D.</title>
        <authorList>
            <person name="Matsuzaki M."/>
            <person name="Misumi O."/>
            <person name="Shin-i T."/>
            <person name="Maruyama S."/>
            <person name="Takahara M."/>
            <person name="Miyagishima S."/>
            <person name="Mori T."/>
            <person name="Nishida K."/>
            <person name="Yagisawa F."/>
            <person name="Nishida K."/>
            <person name="Yoshida Y."/>
            <person name="Nishimura Y."/>
            <person name="Nakao S."/>
            <person name="Kobayashi T."/>
            <person name="Momoyama Y."/>
            <person name="Higashiyama T."/>
            <person name="Minoda A."/>
            <person name="Sano M."/>
            <person name="Nomoto H."/>
            <person name="Oishi K."/>
            <person name="Hayashi H."/>
            <person name="Ohta F."/>
            <person name="Nishizaka S."/>
            <person name="Haga S."/>
            <person name="Miura S."/>
            <person name="Morishita T."/>
            <person name="Kabeya Y."/>
            <person name="Terasawa K."/>
            <person name="Suzuki Y."/>
            <person name="Ishii Y."/>
            <person name="Asakawa S."/>
            <person name="Takano H."/>
            <person name="Ohta N."/>
            <person name="Kuroiwa H."/>
            <person name="Tanaka K."/>
            <person name="Shimizu N."/>
            <person name="Sugano S."/>
            <person name="Sato N."/>
            <person name="Nozaki H."/>
            <person name="Ogasawara N."/>
            <person name="Kohara Y."/>
            <person name="Kuroiwa T."/>
        </authorList>
    </citation>
    <scope>NUCLEOTIDE SEQUENCE [LARGE SCALE GENOMIC DNA]</scope>
    <source>
        <strain evidence="6 7">10D</strain>
    </source>
</reference>
<dbReference type="Gramene" id="CMS263CT">
    <property type="protein sequence ID" value="CMS263CT"/>
    <property type="gene ID" value="CMS263C"/>
</dbReference>
<dbReference type="OrthoDB" id="204058at2759"/>
<dbReference type="eggNOG" id="KOG2947">
    <property type="taxonomic scope" value="Eukaryota"/>
</dbReference>
<dbReference type="PANTHER" id="PTHR42774:SF3">
    <property type="entry name" value="KETOHEXOKINASE"/>
    <property type="match status" value="1"/>
</dbReference>
<dbReference type="InterPro" id="IPR052562">
    <property type="entry name" value="Ketohexokinase-related"/>
</dbReference>
<dbReference type="EMBL" id="AP006501">
    <property type="protein sequence ID" value="BAM82860.1"/>
    <property type="molecule type" value="Genomic_DNA"/>
</dbReference>
<dbReference type="AlphaFoldDB" id="M1V792"/>
<protein>
    <submittedName>
        <fullName evidence="6">Similar to ketohexokinase</fullName>
    </submittedName>
</protein>
<name>M1V792_CYAM1</name>
<dbReference type="HOGENOM" id="CLU_027634_10_1_1"/>
<dbReference type="InterPro" id="IPR002173">
    <property type="entry name" value="Carboh/pur_kinase_PfkB_CS"/>
</dbReference>
<evidence type="ECO:0000256" key="3">
    <source>
        <dbReference type="ARBA" id="ARBA00022777"/>
    </source>
</evidence>
<reference evidence="6 7" key="2">
    <citation type="journal article" date="2007" name="BMC Biol.">
        <title>A 100%-complete sequence reveals unusually simple genomic features in the hot-spring red alga Cyanidioschyzon merolae.</title>
        <authorList>
            <person name="Nozaki H."/>
            <person name="Takano H."/>
            <person name="Misumi O."/>
            <person name="Terasawa K."/>
            <person name="Matsuzaki M."/>
            <person name="Maruyama S."/>
            <person name="Nishida K."/>
            <person name="Yagisawa F."/>
            <person name="Yoshida Y."/>
            <person name="Fujiwara T."/>
            <person name="Takio S."/>
            <person name="Tamura K."/>
            <person name="Chung S.J."/>
            <person name="Nakamura S."/>
            <person name="Kuroiwa H."/>
            <person name="Tanaka K."/>
            <person name="Sato N."/>
            <person name="Kuroiwa T."/>
        </authorList>
    </citation>
    <scope>NUCLEOTIDE SEQUENCE [LARGE SCALE GENOMIC DNA]</scope>
    <source>
        <strain evidence="6 7">10D</strain>
    </source>
</reference>
<dbReference type="OMA" id="CSGMPPE"/>
<dbReference type="Pfam" id="PF00294">
    <property type="entry name" value="PfkB"/>
    <property type="match status" value="2"/>
</dbReference>
<keyword evidence="3 4" id="KW-0418">Kinase</keyword>
<evidence type="ECO:0000313" key="7">
    <source>
        <dbReference type="Proteomes" id="UP000007014"/>
    </source>
</evidence>
<proteinExistence type="inferred from homology"/>
<keyword evidence="7" id="KW-1185">Reference proteome</keyword>
<dbReference type="Gene3D" id="3.40.1190.20">
    <property type="match status" value="1"/>
</dbReference>
<dbReference type="SUPFAM" id="SSF53613">
    <property type="entry name" value="Ribokinase-like"/>
    <property type="match status" value="1"/>
</dbReference>
<dbReference type="PANTHER" id="PTHR42774">
    <property type="entry name" value="PHOSPHOTRANSFERASE SYSTEM TRANSPORT PROTEIN"/>
    <property type="match status" value="1"/>
</dbReference>
<dbReference type="InterPro" id="IPR002139">
    <property type="entry name" value="Ribo/fructo_kinase"/>
</dbReference>
<dbReference type="Proteomes" id="UP000007014">
    <property type="component" value="Chromosome 19"/>
</dbReference>
<dbReference type="PRINTS" id="PR00990">
    <property type="entry name" value="RIBOKINASE"/>
</dbReference>
<evidence type="ECO:0000313" key="6">
    <source>
        <dbReference type="EMBL" id="BAM82860.1"/>
    </source>
</evidence>
<dbReference type="GO" id="GO:0016301">
    <property type="term" value="F:kinase activity"/>
    <property type="evidence" value="ECO:0007669"/>
    <property type="project" value="UniProtKB-KW"/>
</dbReference>
<dbReference type="PROSITE" id="PS00584">
    <property type="entry name" value="PFKB_KINASES_2"/>
    <property type="match status" value="1"/>
</dbReference>
<gene>
    <name evidence="6" type="ORF">CYME_CMS263C</name>
</gene>
<evidence type="ECO:0000256" key="4">
    <source>
        <dbReference type="RuleBase" id="RU003704"/>
    </source>
</evidence>
<organism evidence="6 7">
    <name type="scientific">Cyanidioschyzon merolae (strain NIES-3377 / 10D)</name>
    <name type="common">Unicellular red alga</name>
    <dbReference type="NCBI Taxonomy" id="280699"/>
    <lineage>
        <taxon>Eukaryota</taxon>
        <taxon>Rhodophyta</taxon>
        <taxon>Bangiophyceae</taxon>
        <taxon>Cyanidiales</taxon>
        <taxon>Cyanidiaceae</taxon>
        <taxon>Cyanidioschyzon</taxon>
    </lineage>
</organism>
<dbReference type="InterPro" id="IPR011611">
    <property type="entry name" value="PfkB_dom"/>
</dbReference>
<dbReference type="KEGG" id="cme:CYME_CMS263C"/>
<accession>M1V792</accession>
<keyword evidence="2 4" id="KW-0808">Transferase</keyword>
<evidence type="ECO:0000256" key="2">
    <source>
        <dbReference type="ARBA" id="ARBA00022679"/>
    </source>
</evidence>
<dbReference type="GeneID" id="16997148"/>
<comment type="similarity">
    <text evidence="1 4">Belongs to the carbohydrate kinase PfkB family.</text>
</comment>
<feature type="domain" description="Carbohydrate kinase PfkB" evidence="5">
    <location>
        <begin position="106"/>
        <end position="331"/>
    </location>
</feature>
<dbReference type="RefSeq" id="XP_005538896.1">
    <property type="nucleotide sequence ID" value="XM_005538839.1"/>
</dbReference>
<evidence type="ECO:0000256" key="1">
    <source>
        <dbReference type="ARBA" id="ARBA00010688"/>
    </source>
</evidence>
<sequence>MAGNHTLNCGTECPFTASAVAGANESVERLGFQLPPGGRAKANTPTLRRSARCLLSSSEHRCGTWSSQLDVQKVKRCNTNRVRRQRFAGVRMDHRKPTSGPVVLGLGATALDYLATVERYPQPDEKIRSQSLTIQGGGNVANTLTALARLGVATRLATKLGDDAIGRDILAELQHEGVDTSFVAIKTNMNSPITYVIVDASTRTRTCIHTPAAEELLASDVVNRDALWERVALVHLDSRHTSAALALAREAVQRGIPVVLDIEKDRPHALDLVALADYIITNATYPLHFSAQPGMSANRLTALSGLVAIMDYGRAAFAISTQGAEGSLMVRRRHNVDGLYALGHETEEPAPTGLPILVQSDTYPPATACGSCEPQYDVLRCPAWPLSRPVVDTTGAGDAYIAGVIYALLHGLSDGQAMALGSFVAAEKLAGPGARSALPRLEQVPPALRARVQAPSNWRSG</sequence>
<feature type="domain" description="Carbohydrate kinase PfkB" evidence="5">
    <location>
        <begin position="388"/>
        <end position="439"/>
    </location>
</feature>
<evidence type="ECO:0000259" key="5">
    <source>
        <dbReference type="Pfam" id="PF00294"/>
    </source>
</evidence>
<dbReference type="InterPro" id="IPR029056">
    <property type="entry name" value="Ribokinase-like"/>
</dbReference>